<dbReference type="Proteomes" id="UP000265691">
    <property type="component" value="Unassembled WGS sequence"/>
</dbReference>
<dbReference type="RefSeq" id="WP_119525157.1">
    <property type="nucleotide sequence ID" value="NZ_NRHC01000048.1"/>
</dbReference>
<evidence type="ECO:0000313" key="3">
    <source>
        <dbReference type="Proteomes" id="UP000265691"/>
    </source>
</evidence>
<evidence type="ECO:0000313" key="2">
    <source>
        <dbReference type="EMBL" id="RIY32703.1"/>
    </source>
</evidence>
<proteinExistence type="predicted"/>
<dbReference type="OrthoDB" id="5675766at2"/>
<keyword evidence="3" id="KW-1185">Reference proteome</keyword>
<dbReference type="AlphaFoldDB" id="A0A3A1Y395"/>
<sequence>MKLKKLFALSTLAVAIPTLAFASATSQTANYSSNKFFGDYTANEAVASYIEGNSYRLPLPGVGAYEQVTRALFDLAKDDDFYSVEDKAEHFEDVFVTFYVVSKVAAQTQDNKLGFDASQVTLNSYLRDLTAACNTGQLTVNRSAVNNNLSVSLTSKEARKVNGYARDFENLCTLSEQYTSLINLPEFKSYLALYSEYAEHVYQVYRQQAGTYGVNLTYDNLTDDFIEDQAKLQFRQANPRGYRLLKDFDNYAVETRAIYRALS</sequence>
<evidence type="ECO:0000256" key="1">
    <source>
        <dbReference type="SAM" id="SignalP"/>
    </source>
</evidence>
<keyword evidence="1" id="KW-0732">Signal</keyword>
<evidence type="ECO:0008006" key="4">
    <source>
        <dbReference type="Google" id="ProtNLM"/>
    </source>
</evidence>
<dbReference type="EMBL" id="NRHC01000048">
    <property type="protein sequence ID" value="RIY32703.1"/>
    <property type="molecule type" value="Genomic_DNA"/>
</dbReference>
<feature type="signal peptide" evidence="1">
    <location>
        <begin position="1"/>
        <end position="22"/>
    </location>
</feature>
<reference evidence="2 3" key="1">
    <citation type="submission" date="2017-08" db="EMBL/GenBank/DDBJ databases">
        <title>Reclassification of Bisgaard taxon 37 and 44.</title>
        <authorList>
            <person name="Christensen H."/>
        </authorList>
    </citation>
    <scope>NUCLEOTIDE SEQUENCE [LARGE SCALE GENOMIC DNA]</scope>
    <source>
        <strain evidence="2 3">B96_3</strain>
    </source>
</reference>
<feature type="chain" id="PRO_5017469001" description="Secreted protein" evidence="1">
    <location>
        <begin position="23"/>
        <end position="263"/>
    </location>
</feature>
<gene>
    <name evidence="2" type="ORF">CKF54_04415</name>
</gene>
<organism evidence="2 3">
    <name type="scientific">Psittacicella hinzii</name>
    <dbReference type="NCBI Taxonomy" id="2028575"/>
    <lineage>
        <taxon>Bacteria</taxon>
        <taxon>Pseudomonadati</taxon>
        <taxon>Pseudomonadota</taxon>
        <taxon>Gammaproteobacteria</taxon>
        <taxon>Pasteurellales</taxon>
        <taxon>Psittacicellaceae</taxon>
        <taxon>Psittacicella</taxon>
    </lineage>
</organism>
<comment type="caution">
    <text evidence="2">The sequence shown here is derived from an EMBL/GenBank/DDBJ whole genome shotgun (WGS) entry which is preliminary data.</text>
</comment>
<protein>
    <recommendedName>
        <fullName evidence="4">Secreted protein</fullName>
    </recommendedName>
</protein>
<name>A0A3A1Y395_9GAMM</name>
<accession>A0A3A1Y395</accession>